<dbReference type="AlphaFoldDB" id="A0A6C0IVI5"/>
<dbReference type="GO" id="GO:0005811">
    <property type="term" value="C:lipid droplet"/>
    <property type="evidence" value="ECO:0007669"/>
    <property type="project" value="TreeGrafter"/>
</dbReference>
<name>A0A6C0IVI5_9ZZZZ</name>
<proteinExistence type="predicted"/>
<evidence type="ECO:0000313" key="4">
    <source>
        <dbReference type="EMBL" id="QHT97258.1"/>
    </source>
</evidence>
<sequence length="264" mass="30857">MKEPDSFFFCAGGWGASFYIGVVKAIYERWGKEYCSKCKYGGNSAGSIIALAMALNYDFNYIETLWLKIINKSQNDIFLRNVSGYQNEIIDGLLKKDDYLKLNGRLFIGVTNFKSKYTIISHWNNNNELKKTLFGSMYIPFYSKKIKIKKKPVLDGAFSRNYHKINDRTLIISVSKYAGGHILSEPNFTLKELSISPKLVDYYKYRDRGYNSLLNWNQKYKELPVKKYKDVHLNILWKLAYMHDIKFFSQLTLGVFILRKLINK</sequence>
<feature type="domain" description="PNPLA" evidence="3">
    <location>
        <begin position="9"/>
        <end position="161"/>
    </location>
</feature>
<dbReference type="InterPro" id="IPR033562">
    <property type="entry name" value="PLPL"/>
</dbReference>
<dbReference type="Pfam" id="PF01734">
    <property type="entry name" value="Patatin"/>
    <property type="match status" value="1"/>
</dbReference>
<evidence type="ECO:0000256" key="1">
    <source>
        <dbReference type="ARBA" id="ARBA00023098"/>
    </source>
</evidence>
<dbReference type="InterPro" id="IPR002641">
    <property type="entry name" value="PNPLA_dom"/>
</dbReference>
<evidence type="ECO:0000259" key="3">
    <source>
        <dbReference type="Pfam" id="PF01734"/>
    </source>
</evidence>
<dbReference type="PANTHER" id="PTHR12406:SF7">
    <property type="entry name" value="PATATIN-LIKE PHOSPHOLIPASE DOMAIN-CONTAINING PROTEIN 4"/>
    <property type="match status" value="1"/>
</dbReference>
<dbReference type="GO" id="GO:0016020">
    <property type="term" value="C:membrane"/>
    <property type="evidence" value="ECO:0007669"/>
    <property type="project" value="TreeGrafter"/>
</dbReference>
<reference evidence="4" key="1">
    <citation type="journal article" date="2020" name="Nature">
        <title>Giant virus diversity and host interactions through global metagenomics.</title>
        <authorList>
            <person name="Schulz F."/>
            <person name="Roux S."/>
            <person name="Paez-Espino D."/>
            <person name="Jungbluth S."/>
            <person name="Walsh D.A."/>
            <person name="Denef V.J."/>
            <person name="McMahon K.D."/>
            <person name="Konstantinidis K.T."/>
            <person name="Eloe-Fadrosh E.A."/>
            <person name="Kyrpides N.C."/>
            <person name="Woyke T."/>
        </authorList>
    </citation>
    <scope>NUCLEOTIDE SEQUENCE</scope>
    <source>
        <strain evidence="4">GVMAG-M-3300025138-11</strain>
    </source>
</reference>
<protein>
    <recommendedName>
        <fullName evidence="3">PNPLA domain-containing protein</fullName>
    </recommendedName>
</protein>
<dbReference type="PANTHER" id="PTHR12406">
    <property type="entry name" value="CALCIUM-INDEPENDENT PHOSPHOLIPASE A2 IPLA2 -RELATED"/>
    <property type="match status" value="1"/>
</dbReference>
<accession>A0A6C0IVI5</accession>
<feature type="transmembrane region" description="Helical" evidence="2">
    <location>
        <begin position="6"/>
        <end position="27"/>
    </location>
</feature>
<dbReference type="EMBL" id="MN740274">
    <property type="protein sequence ID" value="QHT97258.1"/>
    <property type="molecule type" value="Genomic_DNA"/>
</dbReference>
<dbReference type="GO" id="GO:0005737">
    <property type="term" value="C:cytoplasm"/>
    <property type="evidence" value="ECO:0007669"/>
    <property type="project" value="TreeGrafter"/>
</dbReference>
<dbReference type="GO" id="GO:0004806">
    <property type="term" value="F:triacylglycerol lipase activity"/>
    <property type="evidence" value="ECO:0007669"/>
    <property type="project" value="TreeGrafter"/>
</dbReference>
<keyword evidence="2" id="KW-0812">Transmembrane</keyword>
<keyword evidence="1" id="KW-0443">Lipid metabolism</keyword>
<dbReference type="GO" id="GO:0019433">
    <property type="term" value="P:triglyceride catabolic process"/>
    <property type="evidence" value="ECO:0007669"/>
    <property type="project" value="TreeGrafter"/>
</dbReference>
<organism evidence="4">
    <name type="scientific">viral metagenome</name>
    <dbReference type="NCBI Taxonomy" id="1070528"/>
    <lineage>
        <taxon>unclassified sequences</taxon>
        <taxon>metagenomes</taxon>
        <taxon>organismal metagenomes</taxon>
    </lineage>
</organism>
<evidence type="ECO:0000256" key="2">
    <source>
        <dbReference type="SAM" id="Phobius"/>
    </source>
</evidence>
<dbReference type="InterPro" id="IPR016035">
    <property type="entry name" value="Acyl_Trfase/lysoPLipase"/>
</dbReference>
<keyword evidence="2" id="KW-1133">Transmembrane helix</keyword>
<keyword evidence="2" id="KW-0472">Membrane</keyword>
<dbReference type="GO" id="GO:0055088">
    <property type="term" value="P:lipid homeostasis"/>
    <property type="evidence" value="ECO:0007669"/>
    <property type="project" value="TreeGrafter"/>
</dbReference>
<dbReference type="SUPFAM" id="SSF52151">
    <property type="entry name" value="FabD/lysophospholipase-like"/>
    <property type="match status" value="1"/>
</dbReference>
<dbReference type="Gene3D" id="3.40.1090.10">
    <property type="entry name" value="Cytosolic phospholipase A2 catalytic domain"/>
    <property type="match status" value="1"/>
</dbReference>